<dbReference type="PROSITE" id="PS51257">
    <property type="entry name" value="PROKAR_LIPOPROTEIN"/>
    <property type="match status" value="1"/>
</dbReference>
<dbReference type="AlphaFoldDB" id="A0A0A2MIG7"/>
<gene>
    <name evidence="2" type="ORF">Q766_13345</name>
</gene>
<dbReference type="Proteomes" id="UP000030111">
    <property type="component" value="Unassembled WGS sequence"/>
</dbReference>
<accession>A0A0A2MIG7</accession>
<reference evidence="2 3" key="1">
    <citation type="submission" date="2013-09" db="EMBL/GenBank/DDBJ databases">
        <authorList>
            <person name="Zeng Z."/>
            <person name="Chen C."/>
        </authorList>
    </citation>
    <scope>NUCLEOTIDE SEQUENCE [LARGE SCALE GENOMIC DNA]</scope>
    <source>
        <strain evidence="2 3">WB 4.1-42</strain>
    </source>
</reference>
<evidence type="ECO:0000313" key="3">
    <source>
        <dbReference type="Proteomes" id="UP000030111"/>
    </source>
</evidence>
<dbReference type="eggNOG" id="ENOG5033XMH">
    <property type="taxonomic scope" value="Bacteria"/>
</dbReference>
<keyword evidence="1" id="KW-0175">Coiled coil</keyword>
<comment type="caution">
    <text evidence="2">The sequence shown here is derived from an EMBL/GenBank/DDBJ whole genome shotgun (WGS) entry which is preliminary data.</text>
</comment>
<sequence>MRNFKLALGAVIVAAGFASCKDEAKMTAEKHVDHYVVFVDSVNSLDAQERAANWAAIQAEYEMRTAEAEAALATLENEAKAQERITESKSKYEGVKTQAESEAKAKMEAEATPAPAGTGSLADAFFGPGVVVGNDMKFAWVNKDNILSVYQKFVDTFNANKDNYSRQDFDKIKAYYEALDTRKNTVEKEGLSGEDNRKIAALKLGFAPKFKWERMTAKSDENAKAKE</sequence>
<dbReference type="RefSeq" id="WP_026990241.1">
    <property type="nucleotide sequence ID" value="NZ_AUGP01000017.1"/>
</dbReference>
<keyword evidence="3" id="KW-1185">Reference proteome</keyword>
<proteinExistence type="predicted"/>
<protein>
    <recommendedName>
        <fullName evidence="4">Lipoprotein</fullName>
    </recommendedName>
</protein>
<evidence type="ECO:0000313" key="2">
    <source>
        <dbReference type="EMBL" id="KGO92437.1"/>
    </source>
</evidence>
<dbReference type="EMBL" id="JRLY01000010">
    <property type="protein sequence ID" value="KGO92437.1"/>
    <property type="molecule type" value="Genomic_DNA"/>
</dbReference>
<feature type="coiled-coil region" evidence="1">
    <location>
        <begin position="58"/>
        <end position="85"/>
    </location>
</feature>
<organism evidence="2 3">
    <name type="scientific">Flavobacterium subsaxonicum WB 4.1-42 = DSM 21790</name>
    <dbReference type="NCBI Taxonomy" id="1121898"/>
    <lineage>
        <taxon>Bacteria</taxon>
        <taxon>Pseudomonadati</taxon>
        <taxon>Bacteroidota</taxon>
        <taxon>Flavobacteriia</taxon>
        <taxon>Flavobacteriales</taxon>
        <taxon>Flavobacteriaceae</taxon>
        <taxon>Flavobacterium</taxon>
    </lineage>
</organism>
<evidence type="ECO:0008006" key="4">
    <source>
        <dbReference type="Google" id="ProtNLM"/>
    </source>
</evidence>
<evidence type="ECO:0000256" key="1">
    <source>
        <dbReference type="SAM" id="Coils"/>
    </source>
</evidence>
<name>A0A0A2MIG7_9FLAO</name>
<dbReference type="OrthoDB" id="1346349at2"/>